<dbReference type="Proteomes" id="UP001157974">
    <property type="component" value="Unassembled WGS sequence"/>
</dbReference>
<accession>A0AAV8US12</accession>
<protein>
    <recommendedName>
        <fullName evidence="3">lipoyl(octanoyl) transferase</fullName>
        <ecNumber evidence="3">2.3.1.181</ecNumber>
    </recommendedName>
</protein>
<evidence type="ECO:0000256" key="1">
    <source>
        <dbReference type="ARBA" id="ARBA00004821"/>
    </source>
</evidence>
<comment type="similarity">
    <text evidence="2">Belongs to the LipB family.</text>
</comment>
<organism evidence="10 11">
    <name type="scientific">Rhodosorus marinus</name>
    <dbReference type="NCBI Taxonomy" id="101924"/>
    <lineage>
        <taxon>Eukaryota</taxon>
        <taxon>Rhodophyta</taxon>
        <taxon>Stylonematophyceae</taxon>
        <taxon>Stylonematales</taxon>
        <taxon>Stylonemataceae</taxon>
        <taxon>Rhodosorus</taxon>
    </lineage>
</organism>
<evidence type="ECO:0000256" key="7">
    <source>
        <dbReference type="PIRSR" id="PIRSR016262-2"/>
    </source>
</evidence>
<evidence type="ECO:0000313" key="10">
    <source>
        <dbReference type="EMBL" id="KAJ8905331.1"/>
    </source>
</evidence>
<evidence type="ECO:0000259" key="9">
    <source>
        <dbReference type="PROSITE" id="PS51733"/>
    </source>
</evidence>
<dbReference type="Gene3D" id="3.30.930.10">
    <property type="entry name" value="Bira Bifunctional Protein, Domain 2"/>
    <property type="match status" value="1"/>
</dbReference>
<evidence type="ECO:0000256" key="2">
    <source>
        <dbReference type="ARBA" id="ARBA00007907"/>
    </source>
</evidence>
<dbReference type="PROSITE" id="PS51733">
    <property type="entry name" value="BPL_LPL_CATALYTIC"/>
    <property type="match status" value="1"/>
</dbReference>
<dbReference type="CDD" id="cd16444">
    <property type="entry name" value="LipB"/>
    <property type="match status" value="1"/>
</dbReference>
<dbReference type="EC" id="2.3.1.181" evidence="3"/>
<dbReference type="SUPFAM" id="SSF55681">
    <property type="entry name" value="Class II aaRS and biotin synthetases"/>
    <property type="match status" value="1"/>
</dbReference>
<evidence type="ECO:0000256" key="6">
    <source>
        <dbReference type="PIRSR" id="PIRSR016262-1"/>
    </source>
</evidence>
<dbReference type="GO" id="GO:0033819">
    <property type="term" value="F:lipoyl(octanoyl) transferase activity"/>
    <property type="evidence" value="ECO:0007669"/>
    <property type="project" value="UniProtKB-EC"/>
</dbReference>
<feature type="active site" description="Acyl-thioester intermediate" evidence="6">
    <location>
        <position position="173"/>
    </location>
</feature>
<dbReference type="PROSITE" id="PS01313">
    <property type="entry name" value="LIPB"/>
    <property type="match status" value="1"/>
</dbReference>
<sequence length="252" mass="28057">MADSASLTDYHDALMLQRKLQREKIDGYVENDALIVLQHPPTYTLGTGSTKLHVKFDEDSPPEGSSLYRTERGGEVTFHAPGQVVIYPILSLKNYRKDLHWYISKLEEAVILGLNDGFGLQGERKQGLRGVWIGDSKIAAVGIKVSRWVSMHGIAVNIKMQEHASGFDKITPCGIEEFGVVELAEYFPDVDIRQAAQVFVDAFAQAFALEIAEQEKVISIRSNPAACQILKLFGNLMSRNYPSKATGQARRF</sequence>
<dbReference type="Pfam" id="PF21948">
    <property type="entry name" value="LplA-B_cat"/>
    <property type="match status" value="1"/>
</dbReference>
<dbReference type="InterPro" id="IPR020605">
    <property type="entry name" value="Octanoyltransferase_CS"/>
</dbReference>
<comment type="pathway">
    <text evidence="1">Protein modification; protein lipoylation via endogenous pathway; protein N(6)-(lipoyl)lysine from octanoyl-[acyl-carrier-protein]: step 1/2.</text>
</comment>
<dbReference type="InterPro" id="IPR000544">
    <property type="entry name" value="Octanoyltransferase"/>
</dbReference>
<evidence type="ECO:0000256" key="5">
    <source>
        <dbReference type="ARBA" id="ARBA00023315"/>
    </source>
</evidence>
<feature type="site" description="Lowers pKa of active site Cys" evidence="8">
    <location>
        <position position="137"/>
    </location>
</feature>
<keyword evidence="5" id="KW-0012">Acyltransferase</keyword>
<feature type="binding site" evidence="7">
    <location>
        <begin position="140"/>
        <end position="142"/>
    </location>
    <ligand>
        <name>substrate</name>
    </ligand>
</feature>
<feature type="binding site" evidence="7">
    <location>
        <begin position="72"/>
        <end position="79"/>
    </location>
    <ligand>
        <name>substrate</name>
    </ligand>
</feature>
<dbReference type="NCBIfam" id="TIGR00214">
    <property type="entry name" value="lipB"/>
    <property type="match status" value="1"/>
</dbReference>
<dbReference type="AlphaFoldDB" id="A0AAV8US12"/>
<keyword evidence="11" id="KW-1185">Reference proteome</keyword>
<reference evidence="10 11" key="1">
    <citation type="journal article" date="2023" name="Nat. Commun.">
        <title>Origin of minicircular mitochondrial genomes in red algae.</title>
        <authorList>
            <person name="Lee Y."/>
            <person name="Cho C.H."/>
            <person name="Lee Y.M."/>
            <person name="Park S.I."/>
            <person name="Yang J.H."/>
            <person name="West J.A."/>
            <person name="Bhattacharya D."/>
            <person name="Yoon H.S."/>
        </authorList>
    </citation>
    <scope>NUCLEOTIDE SEQUENCE [LARGE SCALE GENOMIC DNA]</scope>
    <source>
        <strain evidence="10 11">CCMP1338</strain>
        <tissue evidence="10">Whole cell</tissue>
    </source>
</reference>
<dbReference type="HAMAP" id="MF_00013">
    <property type="entry name" value="LipB"/>
    <property type="match status" value="1"/>
</dbReference>
<evidence type="ECO:0000256" key="8">
    <source>
        <dbReference type="PIRSR" id="PIRSR016262-3"/>
    </source>
</evidence>
<proteinExistence type="inferred from homology"/>
<evidence type="ECO:0000256" key="3">
    <source>
        <dbReference type="ARBA" id="ARBA00012334"/>
    </source>
</evidence>
<dbReference type="InterPro" id="IPR004143">
    <property type="entry name" value="BPL_LPL_catalytic"/>
</dbReference>
<dbReference type="InterPro" id="IPR045864">
    <property type="entry name" value="aa-tRNA-synth_II/BPL/LPL"/>
</dbReference>
<evidence type="ECO:0000256" key="4">
    <source>
        <dbReference type="ARBA" id="ARBA00022679"/>
    </source>
</evidence>
<dbReference type="PANTHER" id="PTHR10993">
    <property type="entry name" value="OCTANOYLTRANSFERASE"/>
    <property type="match status" value="1"/>
</dbReference>
<feature type="binding site" evidence="7">
    <location>
        <begin position="153"/>
        <end position="155"/>
    </location>
    <ligand>
        <name>substrate</name>
    </ligand>
</feature>
<keyword evidence="4" id="KW-0808">Transferase</keyword>
<dbReference type="PANTHER" id="PTHR10993:SF7">
    <property type="entry name" value="LIPOYLTRANSFERASE 2, MITOCHONDRIAL-RELATED"/>
    <property type="match status" value="1"/>
</dbReference>
<evidence type="ECO:0000313" key="11">
    <source>
        <dbReference type="Proteomes" id="UP001157974"/>
    </source>
</evidence>
<gene>
    <name evidence="10" type="ORF">NDN08_001838</name>
</gene>
<feature type="domain" description="BPL/LPL catalytic" evidence="9">
    <location>
        <begin position="28"/>
        <end position="211"/>
    </location>
</feature>
<name>A0AAV8US12_9RHOD</name>
<dbReference type="EMBL" id="JAMWBK010000005">
    <property type="protein sequence ID" value="KAJ8905331.1"/>
    <property type="molecule type" value="Genomic_DNA"/>
</dbReference>
<dbReference type="PIRSF" id="PIRSF016262">
    <property type="entry name" value="LPLase"/>
    <property type="match status" value="1"/>
</dbReference>
<dbReference type="GO" id="GO:0009249">
    <property type="term" value="P:protein lipoylation"/>
    <property type="evidence" value="ECO:0007669"/>
    <property type="project" value="InterPro"/>
</dbReference>
<comment type="caution">
    <text evidence="10">The sequence shown here is derived from an EMBL/GenBank/DDBJ whole genome shotgun (WGS) entry which is preliminary data.</text>
</comment>